<dbReference type="Gene3D" id="4.10.410.10">
    <property type="entry name" value="Pancreatic trypsin inhibitor Kunitz domain"/>
    <property type="match status" value="1"/>
</dbReference>
<organism evidence="2 3">
    <name type="scientific">Lucilia cuprina</name>
    <name type="common">Green bottle fly</name>
    <name type="synonym">Australian sheep blowfly</name>
    <dbReference type="NCBI Taxonomy" id="7375"/>
    <lineage>
        <taxon>Eukaryota</taxon>
        <taxon>Metazoa</taxon>
        <taxon>Ecdysozoa</taxon>
        <taxon>Arthropoda</taxon>
        <taxon>Hexapoda</taxon>
        <taxon>Insecta</taxon>
        <taxon>Pterygota</taxon>
        <taxon>Neoptera</taxon>
        <taxon>Endopterygota</taxon>
        <taxon>Diptera</taxon>
        <taxon>Brachycera</taxon>
        <taxon>Muscomorpha</taxon>
        <taxon>Oestroidea</taxon>
        <taxon>Calliphoridae</taxon>
        <taxon>Luciliinae</taxon>
        <taxon>Lucilia</taxon>
    </lineage>
</organism>
<dbReference type="Proteomes" id="UP000037069">
    <property type="component" value="Unassembled WGS sequence"/>
</dbReference>
<name>A0A0L0C4X2_LUCCU</name>
<evidence type="ECO:0000313" key="3">
    <source>
        <dbReference type="Proteomes" id="UP000037069"/>
    </source>
</evidence>
<dbReference type="OrthoDB" id="4473401at2759"/>
<sequence length="64" mass="7609">MSRESTPACTGSRSGGWPGRRCFARIMWNYDTRTRQCQPFHYWGCGGSNNRWCTREICEQRCRR</sequence>
<proteinExistence type="predicted"/>
<dbReference type="EMBL" id="JRES01000902">
    <property type="protein sequence ID" value="KNC27418.1"/>
    <property type="molecule type" value="Genomic_DNA"/>
</dbReference>
<evidence type="ECO:0000259" key="1">
    <source>
        <dbReference type="PROSITE" id="PS50279"/>
    </source>
</evidence>
<gene>
    <name evidence="2" type="ORF">FF38_06552</name>
</gene>
<keyword evidence="3" id="KW-1185">Reference proteome</keyword>
<dbReference type="SUPFAM" id="SSF57362">
    <property type="entry name" value="BPTI-like"/>
    <property type="match status" value="1"/>
</dbReference>
<feature type="domain" description="BPTI/Kunitz inhibitor" evidence="1">
    <location>
        <begin position="9"/>
        <end position="62"/>
    </location>
</feature>
<dbReference type="PROSITE" id="PS50279">
    <property type="entry name" value="BPTI_KUNITZ_2"/>
    <property type="match status" value="1"/>
</dbReference>
<reference evidence="2 3" key="1">
    <citation type="journal article" date="2015" name="Nat. Commun.">
        <title>Lucilia cuprina genome unlocks parasitic fly biology to underpin future interventions.</title>
        <authorList>
            <person name="Anstead C.A."/>
            <person name="Korhonen P.K."/>
            <person name="Young N.D."/>
            <person name="Hall R.S."/>
            <person name="Jex A.R."/>
            <person name="Murali S.C."/>
            <person name="Hughes D.S."/>
            <person name="Lee S.F."/>
            <person name="Perry T."/>
            <person name="Stroehlein A.J."/>
            <person name="Ansell B.R."/>
            <person name="Breugelmans B."/>
            <person name="Hofmann A."/>
            <person name="Qu J."/>
            <person name="Dugan S."/>
            <person name="Lee S.L."/>
            <person name="Chao H."/>
            <person name="Dinh H."/>
            <person name="Han Y."/>
            <person name="Doddapaneni H.V."/>
            <person name="Worley K.C."/>
            <person name="Muzny D.M."/>
            <person name="Ioannidis P."/>
            <person name="Waterhouse R.M."/>
            <person name="Zdobnov E.M."/>
            <person name="James P.J."/>
            <person name="Bagnall N.H."/>
            <person name="Kotze A.C."/>
            <person name="Gibbs R.A."/>
            <person name="Richards S."/>
            <person name="Batterham P."/>
            <person name="Gasser R.B."/>
        </authorList>
    </citation>
    <scope>NUCLEOTIDE SEQUENCE [LARGE SCALE GENOMIC DNA]</scope>
    <source>
        <strain evidence="2 3">LS</strain>
        <tissue evidence="2">Full body</tissue>
    </source>
</reference>
<dbReference type="Pfam" id="PF00014">
    <property type="entry name" value="Kunitz_BPTI"/>
    <property type="match status" value="1"/>
</dbReference>
<evidence type="ECO:0000313" key="2">
    <source>
        <dbReference type="EMBL" id="KNC27418.1"/>
    </source>
</evidence>
<comment type="caution">
    <text evidence="2">The sequence shown here is derived from an EMBL/GenBank/DDBJ whole genome shotgun (WGS) entry which is preliminary data.</text>
</comment>
<dbReference type="SMART" id="SM00131">
    <property type="entry name" value="KU"/>
    <property type="match status" value="1"/>
</dbReference>
<dbReference type="InterPro" id="IPR002223">
    <property type="entry name" value="Kunitz_BPTI"/>
</dbReference>
<accession>A0A0L0C4X2</accession>
<dbReference type="InterPro" id="IPR036880">
    <property type="entry name" value="Kunitz_BPTI_sf"/>
</dbReference>
<dbReference type="AlphaFoldDB" id="A0A0L0C4X2"/>
<protein>
    <recommendedName>
        <fullName evidence="1">BPTI/Kunitz inhibitor domain-containing protein</fullName>
    </recommendedName>
</protein>
<dbReference type="GO" id="GO:0004867">
    <property type="term" value="F:serine-type endopeptidase inhibitor activity"/>
    <property type="evidence" value="ECO:0007669"/>
    <property type="project" value="InterPro"/>
</dbReference>